<dbReference type="InterPro" id="IPR036291">
    <property type="entry name" value="NAD(P)-bd_dom_sf"/>
</dbReference>
<dbReference type="PANTHER" id="PTHR43004:SF4">
    <property type="entry name" value="FAD-BINDING DOMAIN-CONTAINING PROTEIN"/>
    <property type="match status" value="1"/>
</dbReference>
<reference evidence="8 9" key="1">
    <citation type="journal article" date="2015" name="Mol. Plant Microbe Interact.">
        <title>Genome, transcriptome, and functional analyses of Penicillium expansum provide new insights into secondary metabolism and pathogenicity.</title>
        <authorList>
            <person name="Ballester A.R."/>
            <person name="Marcet-Houben M."/>
            <person name="Levin E."/>
            <person name="Sela N."/>
            <person name="Selma-Lazaro C."/>
            <person name="Carmona L."/>
            <person name="Wisniewski M."/>
            <person name="Droby S."/>
            <person name="Gonzalez-Candelas L."/>
            <person name="Gabaldon T."/>
        </authorList>
    </citation>
    <scope>NUCLEOTIDE SEQUENCE [LARGE SCALE GENOMIC DNA]</scope>
    <source>
        <strain evidence="8 9">PHI-1</strain>
    </source>
</reference>
<keyword evidence="9" id="KW-1185">Reference proteome</keyword>
<evidence type="ECO:0000256" key="4">
    <source>
        <dbReference type="ARBA" id="ARBA00022857"/>
    </source>
</evidence>
<dbReference type="SUPFAM" id="SSF51735">
    <property type="entry name" value="NAD(P)-binding Rossmann-fold domains"/>
    <property type="match status" value="1"/>
</dbReference>
<dbReference type="Pfam" id="PF13561">
    <property type="entry name" value="adh_short_C2"/>
    <property type="match status" value="1"/>
</dbReference>
<dbReference type="OMA" id="IYDIAFW"/>
<keyword evidence="2" id="KW-0285">Flavoprotein</keyword>
<keyword evidence="5" id="KW-0560">Oxidoreductase</keyword>
<evidence type="ECO:0000259" key="7">
    <source>
        <dbReference type="Pfam" id="PF07976"/>
    </source>
</evidence>
<dbReference type="AlphaFoldDB" id="A0A0A2KS60"/>
<evidence type="ECO:0000256" key="2">
    <source>
        <dbReference type="ARBA" id="ARBA00022630"/>
    </source>
</evidence>
<dbReference type="PANTHER" id="PTHR43004">
    <property type="entry name" value="TRK SYSTEM POTASSIUM UPTAKE PROTEIN"/>
    <property type="match status" value="1"/>
</dbReference>
<dbReference type="EMBL" id="JQGA01001117">
    <property type="protein sequence ID" value="KGO69793.1"/>
    <property type="molecule type" value="Genomic_DNA"/>
</dbReference>
<dbReference type="InterPro" id="IPR038220">
    <property type="entry name" value="PHOX_C_sf"/>
</dbReference>
<gene>
    <name evidence="8" type="ORF">PITC_042560</name>
</gene>
<comment type="caution">
    <text evidence="8">The sequence shown here is derived from an EMBL/GenBank/DDBJ whole genome shotgun (WGS) entry which is preliminary data.</text>
</comment>
<dbReference type="InterPro" id="IPR002938">
    <property type="entry name" value="FAD-bd"/>
</dbReference>
<dbReference type="InterPro" id="IPR012941">
    <property type="entry name" value="Phe_hydrox_C_dim_dom"/>
</dbReference>
<dbReference type="Gene3D" id="3.30.9.10">
    <property type="entry name" value="D-Amino Acid Oxidase, subunit A, domain 2"/>
    <property type="match status" value="1"/>
</dbReference>
<dbReference type="SUPFAM" id="SSF51905">
    <property type="entry name" value="FAD/NAD(P)-binding domain"/>
    <property type="match status" value="1"/>
</dbReference>
<dbReference type="InterPro" id="IPR050641">
    <property type="entry name" value="RIFMO-like"/>
</dbReference>
<sequence>MSEGKDHYYTARRYSATLRHVKRRTALVTGGARGCGLAFARGLAEEGADVAVFDIVSPEDGFHAIEKECGVRTAYYKVDVSSQESLQEGFASFQKDFNNALDICVPCAGINRHLPFLEFTFKDHHDLLSINVLGLYFTAQLAAQQMIANKTKHGSIVLVASMASHIAVRSQLCSAYCGTKGAVRAMCPAIAKELAEYGIRVNSISPGFVRTEMTAAFTHLLDGWKSEAMNGRIAEPEDIMGACVFLASDASSYMTGADIVVDGGVTRCANHGGYRIGSVDASTTVVVVGAGPSGLMLACNLVRFGIAVVILDDRPDKTSTGKADGMQPKTIETFRQLRLADPLLKNGARVYDISFWESTANESLKRTGRKTHYPEHVGASDPYILLAHQGMVEEVMIDDMEARGVFVTRNSKFVSCSRVDGTSQLEIVYEDVTTNTPYKIRADYLVGCDGARSKVRSYIPDAELEGELTNAAWGVLDGVVDTDFPDLWSKVALRSHSAGSILWIPREKGMTRLYVELSSTDGERVERSKATTEYVMSRAREAMHPFKLDWKTVEWFGTYVVGQRVAKRFMDSEAQIFIAGDAGHCHSALAAQGANTSMHDSFNLAWKLNLLVRGLAKPSLLNTYEEERQKIAYDLINFDVEHCKAFAAGDEELAKNFDDNIRFISGLGAEYGPGMLTQAPATTSRLQPGMLQLPAKVTRYIDANPVDIELDVPLLGQFKIYIFVPDVCRSRASLDNVCQQLQGVLAGVSAQTDRSYNKYPRGHSPSDVFVQAQRYTAVSNAFTFTMVTQSAQSQFEIADLPDILQTSRWTLYVDNIGGATCTEKWFGDLNQEKIGIAVVRPDGYVGAIDTWDAEQVGVIGKWVQGYFSFMV</sequence>
<proteinExistence type="inferred from homology"/>
<evidence type="ECO:0000256" key="3">
    <source>
        <dbReference type="ARBA" id="ARBA00022827"/>
    </source>
</evidence>
<protein>
    <submittedName>
        <fullName evidence="8">Monooxygenase, FAD-binding</fullName>
    </submittedName>
</protein>
<dbReference type="InterPro" id="IPR020904">
    <property type="entry name" value="Sc_DH/Rdtase_CS"/>
</dbReference>
<name>A0A0A2KS60_PENIT</name>
<dbReference type="InterPro" id="IPR002347">
    <property type="entry name" value="SDR_fam"/>
</dbReference>
<dbReference type="SUPFAM" id="SSF54373">
    <property type="entry name" value="FAD-linked reductases, C-terminal domain"/>
    <property type="match status" value="1"/>
</dbReference>
<dbReference type="SUPFAM" id="SSF52833">
    <property type="entry name" value="Thioredoxin-like"/>
    <property type="match status" value="1"/>
</dbReference>
<dbReference type="OrthoDB" id="5325318at2759"/>
<dbReference type="HOGENOM" id="CLU_009665_9_3_1"/>
<dbReference type="PROSITE" id="PS00061">
    <property type="entry name" value="ADH_SHORT"/>
    <property type="match status" value="1"/>
</dbReference>
<evidence type="ECO:0000313" key="9">
    <source>
        <dbReference type="Proteomes" id="UP000030104"/>
    </source>
</evidence>
<dbReference type="InterPro" id="IPR036249">
    <property type="entry name" value="Thioredoxin-like_sf"/>
</dbReference>
<evidence type="ECO:0000259" key="6">
    <source>
        <dbReference type="Pfam" id="PF01494"/>
    </source>
</evidence>
<feature type="domain" description="Phenol hydroxylase-like C-terminal dimerisation" evidence="7">
    <location>
        <begin position="670"/>
        <end position="856"/>
    </location>
</feature>
<dbReference type="Proteomes" id="UP000030104">
    <property type="component" value="Unassembled WGS sequence"/>
</dbReference>
<dbReference type="Pfam" id="PF01494">
    <property type="entry name" value="FAD_binding_3"/>
    <property type="match status" value="1"/>
</dbReference>
<evidence type="ECO:0000256" key="1">
    <source>
        <dbReference type="ARBA" id="ARBA00007801"/>
    </source>
</evidence>
<keyword evidence="4" id="KW-0521">NADP</keyword>
<keyword evidence="8" id="KW-0503">Monooxygenase</keyword>
<keyword evidence="3" id="KW-0274">FAD</keyword>
<dbReference type="GO" id="GO:0016709">
    <property type="term" value="F:oxidoreductase activity, acting on paired donors, with incorporation or reduction of molecular oxygen, NAD(P)H as one donor, and incorporation of one atom of oxygen"/>
    <property type="evidence" value="ECO:0007669"/>
    <property type="project" value="UniProtKB-ARBA"/>
</dbReference>
<organism evidence="8 9">
    <name type="scientific">Penicillium italicum</name>
    <name type="common">Blue mold</name>
    <dbReference type="NCBI Taxonomy" id="40296"/>
    <lineage>
        <taxon>Eukaryota</taxon>
        <taxon>Fungi</taxon>
        <taxon>Dikarya</taxon>
        <taxon>Ascomycota</taxon>
        <taxon>Pezizomycotina</taxon>
        <taxon>Eurotiomycetes</taxon>
        <taxon>Eurotiomycetidae</taxon>
        <taxon>Eurotiales</taxon>
        <taxon>Aspergillaceae</taxon>
        <taxon>Penicillium</taxon>
    </lineage>
</organism>
<dbReference type="Pfam" id="PF07976">
    <property type="entry name" value="Phe_hydrox_dim"/>
    <property type="match status" value="1"/>
</dbReference>
<dbReference type="FunFam" id="3.40.50.720:FF:000084">
    <property type="entry name" value="Short-chain dehydrogenase reductase"/>
    <property type="match status" value="1"/>
</dbReference>
<accession>A0A0A2KS60</accession>
<dbReference type="GO" id="GO:0071949">
    <property type="term" value="F:FAD binding"/>
    <property type="evidence" value="ECO:0007669"/>
    <property type="project" value="InterPro"/>
</dbReference>
<dbReference type="PRINTS" id="PR00420">
    <property type="entry name" value="RNGMNOXGNASE"/>
</dbReference>
<dbReference type="Gene3D" id="3.40.50.720">
    <property type="entry name" value="NAD(P)-binding Rossmann-like Domain"/>
    <property type="match status" value="1"/>
</dbReference>
<dbReference type="Gene3D" id="3.50.50.60">
    <property type="entry name" value="FAD/NAD(P)-binding domain"/>
    <property type="match status" value="1"/>
</dbReference>
<feature type="domain" description="FAD-binding" evidence="6">
    <location>
        <begin position="283"/>
        <end position="638"/>
    </location>
</feature>
<dbReference type="STRING" id="40296.A0A0A2KS60"/>
<evidence type="ECO:0000313" key="8">
    <source>
        <dbReference type="EMBL" id="KGO69793.1"/>
    </source>
</evidence>
<dbReference type="Gene3D" id="3.40.30.20">
    <property type="match status" value="1"/>
</dbReference>
<evidence type="ECO:0000256" key="5">
    <source>
        <dbReference type="ARBA" id="ARBA00023002"/>
    </source>
</evidence>
<comment type="similarity">
    <text evidence="1">Belongs to the PheA/TfdB FAD monooxygenase family.</text>
</comment>
<dbReference type="InterPro" id="IPR036188">
    <property type="entry name" value="FAD/NAD-bd_sf"/>
</dbReference>
<dbReference type="PhylomeDB" id="A0A0A2KS60"/>